<dbReference type="EMBL" id="MU393558">
    <property type="protein sequence ID" value="KAI4861251.1"/>
    <property type="molecule type" value="Genomic_DNA"/>
</dbReference>
<evidence type="ECO:0000313" key="1">
    <source>
        <dbReference type="EMBL" id="KAI4861251.1"/>
    </source>
</evidence>
<keyword evidence="2" id="KW-1185">Reference proteome</keyword>
<dbReference type="Proteomes" id="UP001497700">
    <property type="component" value="Unassembled WGS sequence"/>
</dbReference>
<proteinExistence type="predicted"/>
<gene>
    <name evidence="1" type="ORF">F4820DRAFT_434418</name>
</gene>
<protein>
    <submittedName>
        <fullName evidence="1">Uncharacterized protein</fullName>
    </submittedName>
</protein>
<comment type="caution">
    <text evidence="1">The sequence shown here is derived from an EMBL/GenBank/DDBJ whole genome shotgun (WGS) entry which is preliminary data.</text>
</comment>
<accession>A0ACB9YQ49</accession>
<reference evidence="1 2" key="1">
    <citation type="journal article" date="2022" name="New Phytol.">
        <title>Ecological generalism drives hyperdiversity of secondary metabolite gene clusters in xylarialean endophytes.</title>
        <authorList>
            <person name="Franco M.E.E."/>
            <person name="Wisecaver J.H."/>
            <person name="Arnold A.E."/>
            <person name="Ju Y.M."/>
            <person name="Slot J.C."/>
            <person name="Ahrendt S."/>
            <person name="Moore L.P."/>
            <person name="Eastman K.E."/>
            <person name="Scott K."/>
            <person name="Konkel Z."/>
            <person name="Mondo S.J."/>
            <person name="Kuo A."/>
            <person name="Hayes R.D."/>
            <person name="Haridas S."/>
            <person name="Andreopoulos B."/>
            <person name="Riley R."/>
            <person name="LaButti K."/>
            <person name="Pangilinan J."/>
            <person name="Lipzen A."/>
            <person name="Amirebrahimi M."/>
            <person name="Yan J."/>
            <person name="Adam C."/>
            <person name="Keymanesh K."/>
            <person name="Ng V."/>
            <person name="Louie K."/>
            <person name="Northen T."/>
            <person name="Drula E."/>
            <person name="Henrissat B."/>
            <person name="Hsieh H.M."/>
            <person name="Youens-Clark K."/>
            <person name="Lutzoni F."/>
            <person name="Miadlikowska J."/>
            <person name="Eastwood D.C."/>
            <person name="Hamelin R.C."/>
            <person name="Grigoriev I.V."/>
            <person name="U'Ren J.M."/>
        </authorList>
    </citation>
    <scope>NUCLEOTIDE SEQUENCE [LARGE SCALE GENOMIC DNA]</scope>
    <source>
        <strain evidence="1 2">CBS 119005</strain>
    </source>
</reference>
<name>A0ACB9YQ49_9PEZI</name>
<organism evidence="1 2">
    <name type="scientific">Hypoxylon rubiginosum</name>
    <dbReference type="NCBI Taxonomy" id="110542"/>
    <lineage>
        <taxon>Eukaryota</taxon>
        <taxon>Fungi</taxon>
        <taxon>Dikarya</taxon>
        <taxon>Ascomycota</taxon>
        <taxon>Pezizomycotina</taxon>
        <taxon>Sordariomycetes</taxon>
        <taxon>Xylariomycetidae</taxon>
        <taxon>Xylariales</taxon>
        <taxon>Hypoxylaceae</taxon>
        <taxon>Hypoxylon</taxon>
    </lineage>
</organism>
<evidence type="ECO:0000313" key="2">
    <source>
        <dbReference type="Proteomes" id="UP001497700"/>
    </source>
</evidence>
<sequence length="635" mass="70310">MRSTTQSTLKLLALVAIAGALPAVFAHGDDEGAMNMDTDMDMSKEDPKPDPDSYLPTYFSHPEHVVEIYAHIALMVISWLILLPLAVMFSIARSRYTLAIQFVFLFTNAVGVLLGITYNANTPDLYPNNAHHKLGWIVTWAVCAQVMISLVSRVAGVINKKGAQEFGKEEEQAFIPVSTQAMAEHQRMNDAMYAQTQPYRHSNDSGQGTEPNTESLRSNSVSTAIGQDSPIELSDRRAHYDDDDDLEDIHFKPAELLSSKRGSLFITKIAGMISTRAWKVPMFAYNFIDRTILIVGYIALCTGIITFARFFEGHNVFSGLAHWIKGGIFFWYGLLTLGRWSGSFGELGWSWNVRPKQSSQKWRPTAEFVEGALIFTYGSTNIFLEHLGNAGNEFSSQDLEHISITVLFIGGGLLAMLIESTRIRELLNTTVYDAALAHPNHAYNDEERVALEAPKQYEFSINPIPALVILLLGIMMSSHTQQSMISSMVHKQWGNLLTGASFARGFTYVLMYLKPPRSILPSRPPTELLTAFGLITGGTIFMASVCFTPVMVTGPLSLTTVTVQRYNRRHDPLRSGRHVLLHGNHGIRWSSHGVGCDCPGPQGLGCSQGVRPSSKILDFGFQSLKGLIIRQLTVS</sequence>